<proteinExistence type="predicted"/>
<feature type="compositionally biased region" description="Basic and acidic residues" evidence="1">
    <location>
        <begin position="9"/>
        <end position="31"/>
    </location>
</feature>
<evidence type="ECO:0000256" key="1">
    <source>
        <dbReference type="SAM" id="MobiDB-lite"/>
    </source>
</evidence>
<sequence>TIDDYELNIIKKPEQTTDSRTKVQEWHERNHSQSLSSNSSTEQDQTIPNEE</sequence>
<reference evidence="2" key="1">
    <citation type="submission" date="2021-02" db="EMBL/GenBank/DDBJ databases">
        <authorList>
            <person name="Nowell W R."/>
        </authorList>
    </citation>
    <scope>NUCLEOTIDE SEQUENCE</scope>
</reference>
<protein>
    <submittedName>
        <fullName evidence="2">Uncharacterized protein</fullName>
    </submittedName>
</protein>
<dbReference type="EMBL" id="CAJOBB010013752">
    <property type="protein sequence ID" value="CAF4295284.1"/>
    <property type="molecule type" value="Genomic_DNA"/>
</dbReference>
<feature type="non-terminal residue" evidence="2">
    <location>
        <position position="1"/>
    </location>
</feature>
<dbReference type="Proteomes" id="UP000663868">
    <property type="component" value="Unassembled WGS sequence"/>
</dbReference>
<dbReference type="AlphaFoldDB" id="A0A820HP99"/>
<evidence type="ECO:0000313" key="3">
    <source>
        <dbReference type="Proteomes" id="UP000663868"/>
    </source>
</evidence>
<comment type="caution">
    <text evidence="2">The sequence shown here is derived from an EMBL/GenBank/DDBJ whole genome shotgun (WGS) entry which is preliminary data.</text>
</comment>
<organism evidence="2 3">
    <name type="scientific">Adineta steineri</name>
    <dbReference type="NCBI Taxonomy" id="433720"/>
    <lineage>
        <taxon>Eukaryota</taxon>
        <taxon>Metazoa</taxon>
        <taxon>Spiralia</taxon>
        <taxon>Gnathifera</taxon>
        <taxon>Rotifera</taxon>
        <taxon>Eurotatoria</taxon>
        <taxon>Bdelloidea</taxon>
        <taxon>Adinetida</taxon>
        <taxon>Adinetidae</taxon>
        <taxon>Adineta</taxon>
    </lineage>
</organism>
<feature type="region of interest" description="Disordered" evidence="1">
    <location>
        <begin position="1"/>
        <end position="51"/>
    </location>
</feature>
<feature type="compositionally biased region" description="Polar residues" evidence="1">
    <location>
        <begin position="41"/>
        <end position="51"/>
    </location>
</feature>
<accession>A0A820HP99</accession>
<gene>
    <name evidence="2" type="ORF">KXQ929_LOCUS45221</name>
</gene>
<name>A0A820HP99_9BILA</name>
<evidence type="ECO:0000313" key="2">
    <source>
        <dbReference type="EMBL" id="CAF4295284.1"/>
    </source>
</evidence>